<dbReference type="EMBL" id="CP089982">
    <property type="protein sequence ID" value="WXA91316.1"/>
    <property type="molecule type" value="Genomic_DNA"/>
</dbReference>
<dbReference type="Proteomes" id="UP001379533">
    <property type="component" value="Chromosome"/>
</dbReference>
<reference evidence="1 2" key="1">
    <citation type="submission" date="2021-12" db="EMBL/GenBank/DDBJ databases">
        <title>Discovery of the Pendulisporaceae a myxobacterial family with distinct sporulation behavior and unique specialized metabolism.</title>
        <authorList>
            <person name="Garcia R."/>
            <person name="Popoff A."/>
            <person name="Bader C.D."/>
            <person name="Loehr J."/>
            <person name="Walesch S."/>
            <person name="Walt C."/>
            <person name="Boldt J."/>
            <person name="Bunk B."/>
            <person name="Haeckl F.J.F.P.J."/>
            <person name="Gunesch A.P."/>
            <person name="Birkelbach J."/>
            <person name="Nuebel U."/>
            <person name="Pietschmann T."/>
            <person name="Bach T."/>
            <person name="Mueller R."/>
        </authorList>
    </citation>
    <scope>NUCLEOTIDE SEQUENCE [LARGE SCALE GENOMIC DNA]</scope>
    <source>
        <strain evidence="1 2">MSr12523</strain>
    </source>
</reference>
<evidence type="ECO:0000313" key="2">
    <source>
        <dbReference type="Proteomes" id="UP001379533"/>
    </source>
</evidence>
<dbReference type="RefSeq" id="WP_394841936.1">
    <property type="nucleotide sequence ID" value="NZ_CP089982.1"/>
</dbReference>
<keyword evidence="2" id="KW-1185">Reference proteome</keyword>
<organism evidence="1 2">
    <name type="scientific">Pendulispora brunnea</name>
    <dbReference type="NCBI Taxonomy" id="2905690"/>
    <lineage>
        <taxon>Bacteria</taxon>
        <taxon>Pseudomonadati</taxon>
        <taxon>Myxococcota</taxon>
        <taxon>Myxococcia</taxon>
        <taxon>Myxococcales</taxon>
        <taxon>Sorangiineae</taxon>
        <taxon>Pendulisporaceae</taxon>
        <taxon>Pendulispora</taxon>
    </lineage>
</organism>
<name>A0ABZ2JXZ7_9BACT</name>
<evidence type="ECO:0000313" key="1">
    <source>
        <dbReference type="EMBL" id="WXA91316.1"/>
    </source>
</evidence>
<accession>A0ABZ2JXZ7</accession>
<sequence>MRSVLIGFVCMGLGGAIGYFLGRASLAREWERAYAGVTAAQYDRSARDQADPTPAVGENVLGPMPLTRTRLSVRGLSEADPVVVTVGSIGSDDDEGRTLHLTMENRGACTVSSVAGVAYGFDAWGRPAEMNRAGEHYVSFEGNPTIAPGAKAVVKVPLRYARSASLATAHVDRVTCAEGGDWKRGSIGG</sequence>
<proteinExistence type="predicted"/>
<protein>
    <submittedName>
        <fullName evidence="1">Uncharacterized protein</fullName>
    </submittedName>
</protein>
<gene>
    <name evidence="1" type="ORF">LZC95_33280</name>
</gene>